<comment type="similarity">
    <text evidence="2 11">Belongs to the PduL family.</text>
</comment>
<dbReference type="EC" id="2.3.1.222" evidence="3 11"/>
<comment type="function">
    <text evidence="11">Involved in 1,2-propanediol (1,2-PD) degradation by catalyzing the conversion of propanoyl-CoA to propanoyl-phosphate.</text>
</comment>
<dbReference type="GO" id="GO:0031469">
    <property type="term" value="C:bacterial microcompartment"/>
    <property type="evidence" value="ECO:0007669"/>
    <property type="project" value="UniProtKB-SubCell"/>
</dbReference>
<dbReference type="KEGG" id="ahel:Q31a_02690"/>
<keyword evidence="13" id="KW-1185">Reference proteome</keyword>
<sequence>MPTHTADRQYVESLVRQIVGRVAQASGIQSPPLAVKPELRVSISARHVHLTDAHVEQLFGKGHTLTPGKDLFQDGFYAAKETVMIVGPRKRMLPEVRVLGPTRSFSQVELALTDAISLGIQAPVRHSGKIQGTPGCVLVGPAGAVELSEGVIRAARHVHMSFEEAAYYGVENGDLMTLKVSSPDCSVSFDDLLVRADKAAKLEVHIDTDEGNACNLDAATSIELKPQGDCKCKGH</sequence>
<dbReference type="Proteomes" id="UP000318017">
    <property type="component" value="Chromosome"/>
</dbReference>
<evidence type="ECO:0000256" key="9">
    <source>
        <dbReference type="ARBA" id="ARBA00024322"/>
    </source>
</evidence>
<dbReference type="PANTHER" id="PTHR39453">
    <property type="entry name" value="PHOSPHATE PROPANOYLTRANSFERASE"/>
    <property type="match status" value="1"/>
</dbReference>
<dbReference type="PANTHER" id="PTHR39453:SF1">
    <property type="entry name" value="PHOSPHATE PROPANOYLTRANSFERASE"/>
    <property type="match status" value="1"/>
</dbReference>
<keyword evidence="5 11" id="KW-0808">Transferase</keyword>
<dbReference type="GO" id="GO:0016747">
    <property type="term" value="F:acyltransferase activity, transferring groups other than amino-acyl groups"/>
    <property type="evidence" value="ECO:0007669"/>
    <property type="project" value="InterPro"/>
</dbReference>
<evidence type="ECO:0000313" key="12">
    <source>
        <dbReference type="EMBL" id="QDV21990.1"/>
    </source>
</evidence>
<evidence type="ECO:0000256" key="5">
    <source>
        <dbReference type="ARBA" id="ARBA00022679"/>
    </source>
</evidence>
<evidence type="ECO:0000256" key="3">
    <source>
        <dbReference type="ARBA" id="ARBA00012206"/>
    </source>
</evidence>
<evidence type="ECO:0000256" key="2">
    <source>
        <dbReference type="ARBA" id="ARBA00007342"/>
    </source>
</evidence>
<protein>
    <recommendedName>
        <fullName evidence="4 11">Phosphate propanoyltransferase</fullName>
        <ecNumber evidence="3 11">2.3.1.222</ecNumber>
    </recommendedName>
</protein>
<organism evidence="12 13">
    <name type="scientific">Aureliella helgolandensis</name>
    <dbReference type="NCBI Taxonomy" id="2527968"/>
    <lineage>
        <taxon>Bacteria</taxon>
        <taxon>Pseudomonadati</taxon>
        <taxon>Planctomycetota</taxon>
        <taxon>Planctomycetia</taxon>
        <taxon>Pirellulales</taxon>
        <taxon>Pirellulaceae</taxon>
        <taxon>Aureliella</taxon>
    </lineage>
</organism>
<dbReference type="OrthoDB" id="9784365at2"/>
<evidence type="ECO:0000313" key="13">
    <source>
        <dbReference type="Proteomes" id="UP000318017"/>
    </source>
</evidence>
<proteinExistence type="inferred from homology"/>
<dbReference type="UniPathway" id="UPA00621"/>
<keyword evidence="10" id="KW-1283">Bacterial microcompartment</keyword>
<comment type="subcellular location">
    <subcellularLocation>
        <location evidence="9">Bacterial microcompartment</location>
    </subcellularLocation>
</comment>
<accession>A0A518G0B9</accession>
<evidence type="ECO:0000256" key="7">
    <source>
        <dbReference type="ARBA" id="ARBA00022833"/>
    </source>
</evidence>
<evidence type="ECO:0000256" key="6">
    <source>
        <dbReference type="ARBA" id="ARBA00022723"/>
    </source>
</evidence>
<name>A0A518G0B9_9BACT</name>
<dbReference type="NCBIfam" id="NF011652">
    <property type="entry name" value="PRK15070.1"/>
    <property type="match status" value="1"/>
</dbReference>
<comment type="catalytic activity">
    <reaction evidence="11">
        <text>propanoyl-CoA + phosphate = propanoyl phosphate + CoA</text>
        <dbReference type="Rhea" id="RHEA:28046"/>
        <dbReference type="ChEBI" id="CHEBI:43474"/>
        <dbReference type="ChEBI" id="CHEBI:57287"/>
        <dbReference type="ChEBI" id="CHEBI:57392"/>
        <dbReference type="ChEBI" id="CHEBI:58933"/>
        <dbReference type="EC" id="2.3.1.222"/>
    </reaction>
</comment>
<keyword evidence="8 11" id="KW-0012">Acyltransferase</keyword>
<evidence type="ECO:0000256" key="8">
    <source>
        <dbReference type="ARBA" id="ARBA00023315"/>
    </source>
</evidence>
<evidence type="ECO:0000256" key="11">
    <source>
        <dbReference type="PIRNR" id="PIRNR010130"/>
    </source>
</evidence>
<dbReference type="GO" id="GO:0051144">
    <property type="term" value="P:1,2-propanediol catabolic process"/>
    <property type="evidence" value="ECO:0007669"/>
    <property type="project" value="UniProtKB-UniPathway"/>
</dbReference>
<dbReference type="GO" id="GO:0046872">
    <property type="term" value="F:metal ion binding"/>
    <property type="evidence" value="ECO:0007669"/>
    <property type="project" value="UniProtKB-KW"/>
</dbReference>
<keyword evidence="7" id="KW-0862">Zinc</keyword>
<dbReference type="AlphaFoldDB" id="A0A518G0B9"/>
<dbReference type="EMBL" id="CP036298">
    <property type="protein sequence ID" value="QDV21990.1"/>
    <property type="molecule type" value="Genomic_DNA"/>
</dbReference>
<comment type="pathway">
    <text evidence="11">Polyol metabolism; 1,2-propanediol degradation.</text>
</comment>
<comment type="cofactor">
    <cofactor evidence="1">
        <name>Zn(2+)</name>
        <dbReference type="ChEBI" id="CHEBI:29105"/>
    </cofactor>
</comment>
<dbReference type="PIRSF" id="PIRSF010130">
    <property type="entry name" value="PduL"/>
    <property type="match status" value="1"/>
</dbReference>
<gene>
    <name evidence="12" type="primary">pduL</name>
    <name evidence="12" type="ORF">Q31a_02690</name>
</gene>
<reference evidence="12 13" key="1">
    <citation type="submission" date="2019-02" db="EMBL/GenBank/DDBJ databases">
        <title>Deep-cultivation of Planctomycetes and their phenomic and genomic characterization uncovers novel biology.</title>
        <authorList>
            <person name="Wiegand S."/>
            <person name="Jogler M."/>
            <person name="Boedeker C."/>
            <person name="Pinto D."/>
            <person name="Vollmers J."/>
            <person name="Rivas-Marin E."/>
            <person name="Kohn T."/>
            <person name="Peeters S.H."/>
            <person name="Heuer A."/>
            <person name="Rast P."/>
            <person name="Oberbeckmann S."/>
            <person name="Bunk B."/>
            <person name="Jeske O."/>
            <person name="Meyerdierks A."/>
            <person name="Storesund J.E."/>
            <person name="Kallscheuer N."/>
            <person name="Luecker S."/>
            <person name="Lage O.M."/>
            <person name="Pohl T."/>
            <person name="Merkel B.J."/>
            <person name="Hornburger P."/>
            <person name="Mueller R.-W."/>
            <person name="Bruemmer F."/>
            <person name="Labrenz M."/>
            <person name="Spormann A.M."/>
            <person name="Op den Camp H."/>
            <person name="Overmann J."/>
            <person name="Amann R."/>
            <person name="Jetten M.S.M."/>
            <person name="Mascher T."/>
            <person name="Medema M.H."/>
            <person name="Devos D.P."/>
            <person name="Kaster A.-K."/>
            <person name="Ovreas L."/>
            <person name="Rohde M."/>
            <person name="Galperin M.Y."/>
            <person name="Jogler C."/>
        </authorList>
    </citation>
    <scope>NUCLEOTIDE SEQUENCE [LARGE SCALE GENOMIC DNA]</scope>
    <source>
        <strain evidence="12 13">Q31a</strain>
    </source>
</reference>
<keyword evidence="6" id="KW-0479">Metal-binding</keyword>
<dbReference type="InterPro" id="IPR008300">
    <property type="entry name" value="PTAC"/>
</dbReference>
<dbReference type="Pfam" id="PF06130">
    <property type="entry name" value="PTAC"/>
    <property type="match status" value="1"/>
</dbReference>
<dbReference type="RefSeq" id="WP_145072818.1">
    <property type="nucleotide sequence ID" value="NZ_CP036298.1"/>
</dbReference>
<evidence type="ECO:0000256" key="1">
    <source>
        <dbReference type="ARBA" id="ARBA00001947"/>
    </source>
</evidence>
<evidence type="ECO:0000256" key="4">
    <source>
        <dbReference type="ARBA" id="ARBA00020837"/>
    </source>
</evidence>
<evidence type="ECO:0000256" key="10">
    <source>
        <dbReference type="ARBA" id="ARBA00024446"/>
    </source>
</evidence>